<reference evidence="3 4" key="1">
    <citation type="submission" date="2017-02" db="EMBL/GenBank/DDBJ databases">
        <authorList>
            <person name="Peterson S.W."/>
        </authorList>
    </citation>
    <scope>NUCLEOTIDE SEQUENCE [LARGE SCALE GENOMIC DNA]</scope>
    <source>
        <strain evidence="3 4">DSM 22335</strain>
    </source>
</reference>
<dbReference type="STRING" id="413434.SAMN04488132_102501"/>
<evidence type="ECO:0000259" key="2">
    <source>
        <dbReference type="Pfam" id="PF14344"/>
    </source>
</evidence>
<name>A0A1T4LHH1_9BACT</name>
<organism evidence="3 4">
    <name type="scientific">Sediminibacterium ginsengisoli</name>
    <dbReference type="NCBI Taxonomy" id="413434"/>
    <lineage>
        <taxon>Bacteria</taxon>
        <taxon>Pseudomonadati</taxon>
        <taxon>Bacteroidota</taxon>
        <taxon>Chitinophagia</taxon>
        <taxon>Chitinophagales</taxon>
        <taxon>Chitinophagaceae</taxon>
        <taxon>Sediminibacterium</taxon>
    </lineage>
</organism>
<dbReference type="AlphaFoldDB" id="A0A1T4LHH1"/>
<accession>A0A1T4LHH1</accession>
<dbReference type="RefSeq" id="WP_078830436.1">
    <property type="nucleotide sequence ID" value="NZ_FUWH01000002.1"/>
</dbReference>
<protein>
    <recommendedName>
        <fullName evidence="2">DUF4397 domain-containing protein</fullName>
    </recommendedName>
</protein>
<dbReference type="PROSITE" id="PS51257">
    <property type="entry name" value="PROKAR_LIPOPROTEIN"/>
    <property type="match status" value="1"/>
</dbReference>
<feature type="signal peptide" evidence="1">
    <location>
        <begin position="1"/>
        <end position="22"/>
    </location>
</feature>
<dbReference type="Pfam" id="PF14344">
    <property type="entry name" value="DUF4397"/>
    <property type="match status" value="1"/>
</dbReference>
<keyword evidence="1" id="KW-0732">Signal</keyword>
<dbReference type="OrthoDB" id="659104at2"/>
<feature type="chain" id="PRO_5012345995" description="DUF4397 domain-containing protein" evidence="1">
    <location>
        <begin position="23"/>
        <end position="258"/>
    </location>
</feature>
<evidence type="ECO:0000313" key="4">
    <source>
        <dbReference type="Proteomes" id="UP000190888"/>
    </source>
</evidence>
<gene>
    <name evidence="3" type="ORF">SAMN04488132_102501</name>
</gene>
<keyword evidence="4" id="KW-1185">Reference proteome</keyword>
<dbReference type="Proteomes" id="UP000190888">
    <property type="component" value="Unassembled WGS sequence"/>
</dbReference>
<evidence type="ECO:0000313" key="3">
    <source>
        <dbReference type="EMBL" id="SJZ54165.1"/>
    </source>
</evidence>
<dbReference type="InterPro" id="IPR025510">
    <property type="entry name" value="DUF4397"/>
</dbReference>
<sequence length="258" mass="28371">MKKYSFYILSALSLVVMLSACKKNTLRMAPFEYVDGTSLFKINYSLPYAKNPAVQLSIDGKRVSNNLTYSTPFPGGGLNTGGSNFADYLSLTPGEHTVTMAIPKVGTNVDSVELYKTTVNLEANKYQTLHMTDTAANTKSLLVTDESKKPDSGFTKYTFVNLIPGSQIDLYFGTVKVASGVNYLAKTDTFSIAAGTTLQWFIRQTGSSTNLAQYPTTNATTYVIPNQRVFTVYARGYLGYAITSTDIRRPMVSFLFNK</sequence>
<proteinExistence type="predicted"/>
<feature type="domain" description="DUF4397" evidence="2">
    <location>
        <begin position="51"/>
        <end position="165"/>
    </location>
</feature>
<dbReference type="EMBL" id="FUWH01000002">
    <property type="protein sequence ID" value="SJZ54165.1"/>
    <property type="molecule type" value="Genomic_DNA"/>
</dbReference>
<evidence type="ECO:0000256" key="1">
    <source>
        <dbReference type="SAM" id="SignalP"/>
    </source>
</evidence>
<dbReference type="Gene3D" id="2.60.120.260">
    <property type="entry name" value="Galactose-binding domain-like"/>
    <property type="match status" value="1"/>
</dbReference>